<evidence type="ECO:0000313" key="1">
    <source>
        <dbReference type="EMBL" id="AMP11894.1"/>
    </source>
</evidence>
<sequence>MPYMQRLNLHGKHAVHRFSISFPPTIELPGRVHAIQP</sequence>
<organism evidence="1 2">
    <name type="scientific">Collimonas arenae</name>
    <dbReference type="NCBI Taxonomy" id="279058"/>
    <lineage>
        <taxon>Bacteria</taxon>
        <taxon>Pseudomonadati</taxon>
        <taxon>Pseudomonadota</taxon>
        <taxon>Betaproteobacteria</taxon>
        <taxon>Burkholderiales</taxon>
        <taxon>Oxalobacteraceae</taxon>
        <taxon>Collimonas</taxon>
    </lineage>
</organism>
<dbReference type="EMBL" id="CP013235">
    <property type="protein sequence ID" value="AMP11894.1"/>
    <property type="molecule type" value="Genomic_DNA"/>
</dbReference>
<keyword evidence="2" id="KW-1185">Reference proteome</keyword>
<accession>A0A127QPJ6</accession>
<name>A0A127QPJ6_9BURK</name>
<protein>
    <submittedName>
        <fullName evidence="1">Uncharacterized protein</fullName>
    </submittedName>
</protein>
<reference evidence="1 2" key="1">
    <citation type="submission" date="2015-11" db="EMBL/GenBank/DDBJ databases">
        <title>Exploring the genomic traits of fungus-feeding bacterial genus Collimonas.</title>
        <authorList>
            <person name="Song C."/>
            <person name="Schmidt R."/>
            <person name="de Jager V."/>
            <person name="Krzyzanowska D."/>
            <person name="Jongedijk E."/>
            <person name="Cankar K."/>
            <person name="Beekwilder J."/>
            <person name="van Veen A."/>
            <person name="de Boer W."/>
            <person name="van Veen J.A."/>
            <person name="Garbeva P."/>
        </authorList>
    </citation>
    <scope>NUCLEOTIDE SEQUENCE [LARGE SCALE GENOMIC DNA]</scope>
    <source>
        <strain evidence="1 2">Ter282</strain>
    </source>
</reference>
<evidence type="ECO:0000313" key="2">
    <source>
        <dbReference type="Proteomes" id="UP000071778"/>
    </source>
</evidence>
<dbReference type="Proteomes" id="UP000071778">
    <property type="component" value="Chromosome"/>
</dbReference>
<dbReference type="AlphaFoldDB" id="A0A127QPJ6"/>
<gene>
    <name evidence="1" type="ORF">CAter282_4234</name>
</gene>
<proteinExistence type="predicted"/>
<dbReference type="PATRIC" id="fig|279058.17.peg.4565"/>